<sequence>MTKPLSYLNDRLKVSSVSWDIQRNDEFSGVGEGRFWQAELATPLWVGTIQLATEHFHLVKQNAALIRSLHGAQEPFLLCDPQSVYPQADPTGAVLGARSVSVNSVGSDRQSLSLKGLAPNYRLTIGDKIQVTFGDRYAFLECTATVQASSGGTTPSFAVFPHVPVGVVANSAVALIKPACRVVIYPESHNPGTARRHMGWDAGFKVIQKL</sequence>
<protein>
    <submittedName>
        <fullName evidence="1">Uncharacterized protein</fullName>
    </submittedName>
</protein>
<dbReference type="EMBL" id="JAGIYY010000003">
    <property type="protein sequence ID" value="MBP0439430.1"/>
    <property type="molecule type" value="Genomic_DNA"/>
</dbReference>
<dbReference type="Proteomes" id="UP000666240">
    <property type="component" value="Unassembled WGS sequence"/>
</dbReference>
<keyword evidence="2" id="KW-1185">Reference proteome</keyword>
<gene>
    <name evidence="1" type="ORF">J5Y06_12285</name>
</gene>
<dbReference type="AlphaFoldDB" id="A0A8J7R072"/>
<organism evidence="1 2">
    <name type="scientific">Tianweitania sediminis</name>
    <dbReference type="NCBI Taxonomy" id="1502156"/>
    <lineage>
        <taxon>Bacteria</taxon>
        <taxon>Pseudomonadati</taxon>
        <taxon>Pseudomonadota</taxon>
        <taxon>Alphaproteobacteria</taxon>
        <taxon>Hyphomicrobiales</taxon>
        <taxon>Phyllobacteriaceae</taxon>
        <taxon>Tianweitania</taxon>
    </lineage>
</organism>
<accession>A0A8J7R072</accession>
<reference evidence="1" key="1">
    <citation type="submission" date="2021-03" db="EMBL/GenBank/DDBJ databases">
        <title>Genome sequencing and assembly of Tianweitania sediminis.</title>
        <authorList>
            <person name="Chhetri G."/>
        </authorList>
    </citation>
    <scope>NUCLEOTIDE SEQUENCE</scope>
    <source>
        <strain evidence="1">Z8</strain>
    </source>
</reference>
<dbReference type="RefSeq" id="WP_209335434.1">
    <property type="nucleotide sequence ID" value="NZ_JAGIYY010000003.1"/>
</dbReference>
<name>A0A8J7R072_9HYPH</name>
<evidence type="ECO:0000313" key="2">
    <source>
        <dbReference type="Proteomes" id="UP000666240"/>
    </source>
</evidence>
<evidence type="ECO:0000313" key="1">
    <source>
        <dbReference type="EMBL" id="MBP0439430.1"/>
    </source>
</evidence>
<proteinExistence type="predicted"/>
<comment type="caution">
    <text evidence="1">The sequence shown here is derived from an EMBL/GenBank/DDBJ whole genome shotgun (WGS) entry which is preliminary data.</text>
</comment>